<dbReference type="EMBL" id="CP000609">
    <property type="protein sequence ID" value="ABO35588.1"/>
    <property type="molecule type" value="Genomic_DNA"/>
</dbReference>
<name>A4FZF4_METM5</name>
<dbReference type="AlphaFoldDB" id="A4FZF4"/>
<proteinExistence type="predicted"/>
<organism evidence="2 3">
    <name type="scientific">Methanococcus maripaludis (strain C5 / ATCC BAA-1333)</name>
    <dbReference type="NCBI Taxonomy" id="402880"/>
    <lineage>
        <taxon>Archaea</taxon>
        <taxon>Methanobacteriati</taxon>
        <taxon>Methanobacteriota</taxon>
        <taxon>Methanomada group</taxon>
        <taxon>Methanococci</taxon>
        <taxon>Methanococcales</taxon>
        <taxon>Methanococcaceae</taxon>
        <taxon>Methanococcus</taxon>
    </lineage>
</organism>
<dbReference type="GeneID" id="4928171"/>
<sequence length="99" mass="11661">MEGNGDKMEIKKSPDFTEKFSPAILVCPFNKSMLMMDVLRNNLKIINDEKNGLINRENNWESSLRIYFTVETARAMLQDLDKYLKEIDEKVEEFPKKIE</sequence>
<evidence type="ECO:0000313" key="3">
    <source>
        <dbReference type="Proteomes" id="UP000000253"/>
    </source>
</evidence>
<evidence type="ECO:0000313" key="2">
    <source>
        <dbReference type="EMBL" id="ABO35588.1"/>
    </source>
</evidence>
<protein>
    <submittedName>
        <fullName evidence="2">Uncharacterized protein</fullName>
    </submittedName>
</protein>
<dbReference type="HOGENOM" id="CLU_2313806_0_0_2"/>
<reference evidence="2 3" key="1">
    <citation type="submission" date="2007-03" db="EMBL/GenBank/DDBJ databases">
        <title>Complete sequence of chromosome of Methanococcus maripaludis C5.</title>
        <authorList>
            <consortium name="US DOE Joint Genome Institute"/>
            <person name="Copeland A."/>
            <person name="Lucas S."/>
            <person name="Lapidus A."/>
            <person name="Barry K."/>
            <person name="Glavina del Rio T."/>
            <person name="Dalin E."/>
            <person name="Tice H."/>
            <person name="Pitluck S."/>
            <person name="Chertkov O."/>
            <person name="Brettin T."/>
            <person name="Bruce D."/>
            <person name="Han C."/>
            <person name="Detter J.C."/>
            <person name="Schmutz J."/>
            <person name="Larimer F."/>
            <person name="Land M."/>
            <person name="Hauser L."/>
            <person name="Kyrpides N."/>
            <person name="Mikhailova N."/>
            <person name="Sieprawska-Lupa M."/>
            <person name="Whitman W.B."/>
            <person name="Richardson P."/>
        </authorList>
    </citation>
    <scope>NUCLEOTIDE SEQUENCE [LARGE SCALE GENOMIC DNA]</scope>
    <source>
        <strain evidence="3">C5 / ATCC BAA-1333</strain>
    </source>
</reference>
<dbReference type="Proteomes" id="UP000000253">
    <property type="component" value="Chromosome"/>
</dbReference>
<dbReference type="RefSeq" id="WP_011869039.1">
    <property type="nucleotide sequence ID" value="NC_009135.1"/>
</dbReference>
<accession>A4FZF4</accession>
<feature type="coiled-coil region" evidence="1">
    <location>
        <begin position="36"/>
        <end position="93"/>
    </location>
</feature>
<evidence type="ECO:0000256" key="1">
    <source>
        <dbReference type="SAM" id="Coils"/>
    </source>
</evidence>
<dbReference type="STRING" id="402880.MmarC5_1290"/>
<gene>
    <name evidence="2" type="ordered locus">MmarC5_1290</name>
</gene>
<dbReference type="KEGG" id="mmq:MmarC5_1290"/>
<keyword evidence="1" id="KW-0175">Coiled coil</keyword>